<reference evidence="2" key="1">
    <citation type="submission" date="2025-08" db="UniProtKB">
        <authorList>
            <consortium name="RefSeq"/>
        </authorList>
    </citation>
    <scope>IDENTIFICATION</scope>
    <source>
        <tissue evidence="2">Gonads</tissue>
    </source>
</reference>
<sequence length="88" mass="9761">MSCVSKPRDQRCKEISLPLSNPLSTLNTTGTTKGVTFQVDPRIQDLNQTGFIECETWKEAVDDRKGTCFVELFKKEGCSLGLTVSGKF</sequence>
<gene>
    <name evidence="2" type="primary">LOC106176282</name>
</gene>
<dbReference type="Proteomes" id="UP000085678">
    <property type="component" value="Unplaced"/>
</dbReference>
<dbReference type="OrthoDB" id="75502at2759"/>
<dbReference type="KEGG" id="lak:106176282"/>
<dbReference type="InParanoid" id="A0A1S3JUQ3"/>
<protein>
    <submittedName>
        <fullName evidence="2">Uncharacterized protein LOC106176282 isoform X1</fullName>
    </submittedName>
</protein>
<proteinExistence type="predicted"/>
<dbReference type="GeneID" id="106176282"/>
<accession>A0A1S3JUQ3</accession>
<organism evidence="1 2">
    <name type="scientific">Lingula anatina</name>
    <name type="common">Brachiopod</name>
    <name type="synonym">Lingula unguis</name>
    <dbReference type="NCBI Taxonomy" id="7574"/>
    <lineage>
        <taxon>Eukaryota</taxon>
        <taxon>Metazoa</taxon>
        <taxon>Spiralia</taxon>
        <taxon>Lophotrochozoa</taxon>
        <taxon>Brachiopoda</taxon>
        <taxon>Linguliformea</taxon>
        <taxon>Lingulata</taxon>
        <taxon>Lingulida</taxon>
        <taxon>Linguloidea</taxon>
        <taxon>Lingulidae</taxon>
        <taxon>Lingula</taxon>
    </lineage>
</organism>
<evidence type="ECO:0000313" key="2">
    <source>
        <dbReference type="RefSeq" id="XP_013414058.1"/>
    </source>
</evidence>
<name>A0A1S3JUQ3_LINAN</name>
<dbReference type="RefSeq" id="XP_013414058.1">
    <property type="nucleotide sequence ID" value="XM_013558604.1"/>
</dbReference>
<dbReference type="AlphaFoldDB" id="A0A1S3JUQ3"/>
<keyword evidence="1" id="KW-1185">Reference proteome</keyword>
<evidence type="ECO:0000313" key="1">
    <source>
        <dbReference type="Proteomes" id="UP000085678"/>
    </source>
</evidence>